<gene>
    <name evidence="1" type="ORF">SAMN05421782_101249</name>
</gene>
<organism evidence="1 2">
    <name type="scientific">Listeria ivanovii</name>
    <dbReference type="NCBI Taxonomy" id="1638"/>
    <lineage>
        <taxon>Bacteria</taxon>
        <taxon>Bacillati</taxon>
        <taxon>Bacillota</taxon>
        <taxon>Bacilli</taxon>
        <taxon>Bacillales</taxon>
        <taxon>Listeriaceae</taxon>
        <taxon>Listeria</taxon>
    </lineage>
</organism>
<proteinExistence type="predicted"/>
<comment type="caution">
    <text evidence="1">The sequence shown here is derived from an EMBL/GenBank/DDBJ whole genome shotgun (WGS) entry which is preliminary data.</text>
</comment>
<dbReference type="Proteomes" id="UP000183610">
    <property type="component" value="Unassembled WGS sequence"/>
</dbReference>
<dbReference type="EMBL" id="FNMX01000001">
    <property type="protein sequence ID" value="SDW05641.1"/>
    <property type="molecule type" value="Genomic_DNA"/>
</dbReference>
<evidence type="ECO:0000313" key="2">
    <source>
        <dbReference type="Proteomes" id="UP000183610"/>
    </source>
</evidence>
<sequence>MSEIKVNKAILAQVVSKGQDILNSDIPNRSYEWDKTNIKPFENEKSIADDYIYLVAEIFRLVRYSEQSLSKSLSLVVKTAEAMEELDKAIGNGIASKKI</sequence>
<accession>A0AAX2DL19</accession>
<dbReference type="RefSeq" id="WP_003718146.1">
    <property type="nucleotide sequence ID" value="NZ_FNMX01000001.1"/>
</dbReference>
<reference evidence="1 2" key="1">
    <citation type="submission" date="2016-10" db="EMBL/GenBank/DDBJ databases">
        <authorList>
            <person name="Varghese N."/>
            <person name="Submissions S."/>
        </authorList>
    </citation>
    <scope>NUCLEOTIDE SEQUENCE [LARGE SCALE GENOMIC DNA]</scope>
    <source>
        <strain evidence="1 2">ATCC 49954</strain>
    </source>
</reference>
<dbReference type="AlphaFoldDB" id="A0AAX2DL19"/>
<evidence type="ECO:0000313" key="1">
    <source>
        <dbReference type="EMBL" id="SDW05641.1"/>
    </source>
</evidence>
<name>A0AAX2DL19_LISIV</name>
<protein>
    <submittedName>
        <fullName evidence="1">Uncharacterized protein</fullName>
    </submittedName>
</protein>